<sequence length="303" mass="33142">MGLGLKINNAQANKELIWTNVPASQLELKSLKVAIVGGTAGIGQSLTRLFHSRGAKVVVVGRNLRDHDLENVHFIKADLELMSEAKRVAKELAQHQLDLVVFTTGILAAPSREETVEGLERDIAVSYLSRLVIIRNLLPTLEKAHTAVISKPRVFIFGYPCQGEKGMPEDLNSKGQYSAMKTHMSTVAGNEALVFDTAMRYPSVGVYGLNPGLIKTAIRDNLLGPGSFKSWIIEGAIGLFFQSTEDYASKVVPMMVSTELENHSPAFFDSNATAILSKGFTNSYVEKYTTNSENLLRECGILL</sequence>
<evidence type="ECO:0000256" key="1">
    <source>
        <dbReference type="ARBA" id="ARBA00023002"/>
    </source>
</evidence>
<dbReference type="InterPro" id="IPR052228">
    <property type="entry name" value="Sec_Metab_Biosynth_Oxidored"/>
</dbReference>
<organism evidence="2 3">
    <name type="scientific">Lachancea quebecensis</name>
    <dbReference type="NCBI Taxonomy" id="1654605"/>
    <lineage>
        <taxon>Eukaryota</taxon>
        <taxon>Fungi</taxon>
        <taxon>Dikarya</taxon>
        <taxon>Ascomycota</taxon>
        <taxon>Saccharomycotina</taxon>
        <taxon>Saccharomycetes</taxon>
        <taxon>Saccharomycetales</taxon>
        <taxon>Saccharomycetaceae</taxon>
        <taxon>Lachancea</taxon>
    </lineage>
</organism>
<dbReference type="SUPFAM" id="SSF51735">
    <property type="entry name" value="NAD(P)-binding Rossmann-fold domains"/>
    <property type="match status" value="1"/>
</dbReference>
<dbReference type="AlphaFoldDB" id="A0A0P1L0H6"/>
<dbReference type="Gene3D" id="3.40.50.720">
    <property type="entry name" value="NAD(P)-binding Rossmann-like Domain"/>
    <property type="match status" value="1"/>
</dbReference>
<dbReference type="EMBL" id="LN890537">
    <property type="protein sequence ID" value="CUS22492.1"/>
    <property type="molecule type" value="Genomic_DNA"/>
</dbReference>
<accession>A0A0P1L0H6</accession>
<evidence type="ECO:0000313" key="3">
    <source>
        <dbReference type="Proteomes" id="UP000236544"/>
    </source>
</evidence>
<dbReference type="GO" id="GO:0016491">
    <property type="term" value="F:oxidoreductase activity"/>
    <property type="evidence" value="ECO:0007669"/>
    <property type="project" value="UniProtKB-KW"/>
</dbReference>
<evidence type="ECO:0000313" key="2">
    <source>
        <dbReference type="EMBL" id="CUS22492.1"/>
    </source>
</evidence>
<protein>
    <submittedName>
        <fullName evidence="2">LAQU0S05e06612g1_1</fullName>
    </submittedName>
</protein>
<keyword evidence="3" id="KW-1185">Reference proteome</keyword>
<gene>
    <name evidence="2" type="ORF">LAQU0_S05e06612g</name>
</gene>
<dbReference type="Pfam" id="PF00106">
    <property type="entry name" value="adh_short"/>
    <property type="match status" value="1"/>
</dbReference>
<dbReference type="PANTHER" id="PTHR47534:SF3">
    <property type="entry name" value="ALCOHOL DEHYDROGENASE-LIKE C-TERMINAL DOMAIN-CONTAINING PROTEIN"/>
    <property type="match status" value="1"/>
</dbReference>
<name>A0A0P1L0H6_9SACH</name>
<proteinExistence type="predicted"/>
<dbReference type="InterPro" id="IPR036291">
    <property type="entry name" value="NAD(P)-bd_dom_sf"/>
</dbReference>
<dbReference type="PRINTS" id="PR00081">
    <property type="entry name" value="GDHRDH"/>
</dbReference>
<keyword evidence="1" id="KW-0560">Oxidoreductase</keyword>
<reference evidence="3" key="1">
    <citation type="submission" date="2015-10" db="EMBL/GenBank/DDBJ databases">
        <authorList>
            <person name="Devillers H."/>
        </authorList>
    </citation>
    <scope>NUCLEOTIDE SEQUENCE [LARGE SCALE GENOMIC DNA]</scope>
</reference>
<dbReference type="Proteomes" id="UP000236544">
    <property type="component" value="Unassembled WGS sequence"/>
</dbReference>
<dbReference type="PANTHER" id="PTHR47534">
    <property type="entry name" value="YALI0E05731P"/>
    <property type="match status" value="1"/>
</dbReference>
<dbReference type="InterPro" id="IPR002347">
    <property type="entry name" value="SDR_fam"/>
</dbReference>
<dbReference type="OrthoDB" id="2898509at2759"/>